<evidence type="ECO:0000259" key="4">
    <source>
        <dbReference type="Pfam" id="PF00496"/>
    </source>
</evidence>
<comment type="similarity">
    <text evidence="2">Belongs to the bacterial solute-binding protein 5 family.</text>
</comment>
<comment type="subcellular location">
    <subcellularLocation>
        <location evidence="1">Periplasm</location>
    </subcellularLocation>
</comment>
<gene>
    <name evidence="5" type="ORF">FHS77_002948</name>
</gene>
<dbReference type="InterPro" id="IPR039424">
    <property type="entry name" value="SBP_5"/>
</dbReference>
<dbReference type="Proteomes" id="UP000555393">
    <property type="component" value="Unassembled WGS sequence"/>
</dbReference>
<dbReference type="SUPFAM" id="SSF53850">
    <property type="entry name" value="Periplasmic binding protein-like II"/>
    <property type="match status" value="1"/>
</dbReference>
<sequence length="267" mass="30266">HHAFPRSYAGRQRIGEAAGRSLFPCFLQVDARIAFMQMNSRETTPNKELQDIRVRKAISHAIDRKTMTEQIVGKGARVLNTFCFPSQFGCTDEGAVVYEYDPDKSKALLAEAGFANGLNLEIVAYRERDQTEAMINYLKAVGINVNLHFLQYAAMRELVRGDKVGLTHQTWGSFSVNDVSASTPVYMAFEGDDIVRDPEVRDLLKKGDTTIDPEERKAVYKQALTMIADKALVLPLYSLPVYYVTTADLEFKAYPDEMPRFWEMSWN</sequence>
<dbReference type="Gene3D" id="3.10.105.10">
    <property type="entry name" value="Dipeptide-binding Protein, Domain 3"/>
    <property type="match status" value="1"/>
</dbReference>
<dbReference type="EMBL" id="JACIIU010000026">
    <property type="protein sequence ID" value="MBB6262375.1"/>
    <property type="molecule type" value="Genomic_DNA"/>
</dbReference>
<name>A0A841LVJ5_9HYPH</name>
<evidence type="ECO:0000313" key="5">
    <source>
        <dbReference type="EMBL" id="MBB6262375.1"/>
    </source>
</evidence>
<dbReference type="AlphaFoldDB" id="A0A841LVJ5"/>
<evidence type="ECO:0000256" key="2">
    <source>
        <dbReference type="ARBA" id="ARBA00005695"/>
    </source>
</evidence>
<dbReference type="InterPro" id="IPR000914">
    <property type="entry name" value="SBP_5_dom"/>
</dbReference>
<feature type="non-terminal residue" evidence="5">
    <location>
        <position position="1"/>
    </location>
</feature>
<dbReference type="RefSeq" id="WP_246431358.1">
    <property type="nucleotide sequence ID" value="NZ_JACIIU010000026.1"/>
</dbReference>
<evidence type="ECO:0000256" key="3">
    <source>
        <dbReference type="ARBA" id="ARBA00022764"/>
    </source>
</evidence>
<accession>A0A841LVJ5</accession>
<feature type="domain" description="Solute-binding protein family 5" evidence="4">
    <location>
        <begin position="30"/>
        <end position="181"/>
    </location>
</feature>
<organism evidence="5 6">
    <name type="scientific">Paenochrobactrum gallinarii</name>
    <dbReference type="NCBI Taxonomy" id="643673"/>
    <lineage>
        <taxon>Bacteria</taxon>
        <taxon>Pseudomonadati</taxon>
        <taxon>Pseudomonadota</taxon>
        <taxon>Alphaproteobacteria</taxon>
        <taxon>Hyphomicrobiales</taxon>
        <taxon>Brucellaceae</taxon>
        <taxon>Paenochrobactrum</taxon>
    </lineage>
</organism>
<keyword evidence="6" id="KW-1185">Reference proteome</keyword>
<dbReference type="PANTHER" id="PTHR30290">
    <property type="entry name" value="PERIPLASMIC BINDING COMPONENT OF ABC TRANSPORTER"/>
    <property type="match status" value="1"/>
</dbReference>
<evidence type="ECO:0000313" key="6">
    <source>
        <dbReference type="Proteomes" id="UP000555393"/>
    </source>
</evidence>
<protein>
    <submittedName>
        <fullName evidence="5">ABC-type transport system substrate-binding protein</fullName>
    </submittedName>
</protein>
<dbReference type="Pfam" id="PF00496">
    <property type="entry name" value="SBP_bac_5"/>
    <property type="match status" value="1"/>
</dbReference>
<evidence type="ECO:0000256" key="1">
    <source>
        <dbReference type="ARBA" id="ARBA00004418"/>
    </source>
</evidence>
<keyword evidence="3" id="KW-0574">Periplasm</keyword>
<reference evidence="5 6" key="1">
    <citation type="submission" date="2020-08" db="EMBL/GenBank/DDBJ databases">
        <title>Genomic Encyclopedia of Type Strains, Phase IV (KMG-IV): sequencing the most valuable type-strain genomes for metagenomic binning, comparative biology and taxonomic classification.</title>
        <authorList>
            <person name="Goeker M."/>
        </authorList>
    </citation>
    <scope>NUCLEOTIDE SEQUENCE [LARGE SCALE GENOMIC DNA]</scope>
    <source>
        <strain evidence="5 6">DSM 22336</strain>
    </source>
</reference>
<proteinExistence type="inferred from homology"/>
<dbReference type="GO" id="GO:0015833">
    <property type="term" value="P:peptide transport"/>
    <property type="evidence" value="ECO:0007669"/>
    <property type="project" value="TreeGrafter"/>
</dbReference>
<dbReference type="GO" id="GO:1904680">
    <property type="term" value="F:peptide transmembrane transporter activity"/>
    <property type="evidence" value="ECO:0007669"/>
    <property type="project" value="TreeGrafter"/>
</dbReference>
<comment type="caution">
    <text evidence="5">The sequence shown here is derived from an EMBL/GenBank/DDBJ whole genome shotgun (WGS) entry which is preliminary data.</text>
</comment>